<dbReference type="Proteomes" id="UP001567538">
    <property type="component" value="Unassembled WGS sequence"/>
</dbReference>
<comment type="similarity">
    <text evidence="2">Belongs to the UPF0496 family.</text>
</comment>
<evidence type="ECO:0000256" key="4">
    <source>
        <dbReference type="ARBA" id="ARBA00022989"/>
    </source>
</evidence>
<evidence type="ECO:0000256" key="5">
    <source>
        <dbReference type="ARBA" id="ARBA00023136"/>
    </source>
</evidence>
<organism evidence="7 8">
    <name type="scientific">Salvia divinorum</name>
    <name type="common">Maria pastora</name>
    <name type="synonym">Diviner's sage</name>
    <dbReference type="NCBI Taxonomy" id="28513"/>
    <lineage>
        <taxon>Eukaryota</taxon>
        <taxon>Viridiplantae</taxon>
        <taxon>Streptophyta</taxon>
        <taxon>Embryophyta</taxon>
        <taxon>Tracheophyta</taxon>
        <taxon>Spermatophyta</taxon>
        <taxon>Magnoliopsida</taxon>
        <taxon>eudicotyledons</taxon>
        <taxon>Gunneridae</taxon>
        <taxon>Pentapetalae</taxon>
        <taxon>asterids</taxon>
        <taxon>lamiids</taxon>
        <taxon>Lamiales</taxon>
        <taxon>Lamiaceae</taxon>
        <taxon>Nepetoideae</taxon>
        <taxon>Mentheae</taxon>
        <taxon>Salviinae</taxon>
        <taxon>Salvia</taxon>
        <taxon>Salvia subgen. Calosphace</taxon>
    </lineage>
</organism>
<name>A0ABD1FRB9_SALDI</name>
<dbReference type="InterPro" id="IPR007749">
    <property type="entry name" value="DUF677"/>
</dbReference>
<dbReference type="AlphaFoldDB" id="A0ABD1FRB9"/>
<evidence type="ECO:0000313" key="8">
    <source>
        <dbReference type="Proteomes" id="UP001567538"/>
    </source>
</evidence>
<evidence type="ECO:0000256" key="3">
    <source>
        <dbReference type="ARBA" id="ARBA00022692"/>
    </source>
</evidence>
<keyword evidence="3 6" id="KW-0812">Transmembrane</keyword>
<protein>
    <submittedName>
        <fullName evidence="7">UPF0496 protein</fullName>
    </submittedName>
</protein>
<dbReference type="GO" id="GO:0016020">
    <property type="term" value="C:membrane"/>
    <property type="evidence" value="ECO:0007669"/>
    <property type="project" value="UniProtKB-SubCell"/>
</dbReference>
<comment type="subcellular location">
    <subcellularLocation>
        <location evidence="1">Membrane</location>
    </subcellularLocation>
</comment>
<evidence type="ECO:0000256" key="2">
    <source>
        <dbReference type="ARBA" id="ARBA00009074"/>
    </source>
</evidence>
<keyword evidence="8" id="KW-1185">Reference proteome</keyword>
<dbReference type="PANTHER" id="PTHR31113">
    <property type="entry name" value="UPF0496 PROTEIN 3-RELATED"/>
    <property type="match status" value="1"/>
</dbReference>
<accession>A0ABD1FRB9</accession>
<evidence type="ECO:0000256" key="6">
    <source>
        <dbReference type="SAM" id="Phobius"/>
    </source>
</evidence>
<feature type="transmembrane region" description="Helical" evidence="6">
    <location>
        <begin position="154"/>
        <end position="174"/>
    </location>
</feature>
<keyword evidence="4 6" id="KW-1133">Transmembrane helix</keyword>
<keyword evidence="5 6" id="KW-0472">Membrane</keyword>
<sequence length="285" mass="32262">MMKINVNDEYLCAVRTKSFADFFIQAQLLLMSSSSYCHSSDCLLNPGQETIASLLKSSGQSSDLNSILLDYFSISAEASHLCTNLLKTLIRLQTNYRSLNDRIIIDPSTVSDLLDNPLPSDLDRRGFEEIHERHSRVLQRLRSSRKKMAGKLRVVEFVTSGVGLMPAAAAALWGSNKMRGFWIFRCGLVMRRVVEQLDVAAKGVYILKRDFDTMGRLVERIGGEIEHDRAMVERGRCLEVLKESEFGVSKQAEELEEHVYLCLLTINRARAMVVREICRSSVHLD</sequence>
<evidence type="ECO:0000313" key="7">
    <source>
        <dbReference type="EMBL" id="KAL1533469.1"/>
    </source>
</evidence>
<evidence type="ECO:0000256" key="1">
    <source>
        <dbReference type="ARBA" id="ARBA00004370"/>
    </source>
</evidence>
<comment type="caution">
    <text evidence="7">The sequence shown here is derived from an EMBL/GenBank/DDBJ whole genome shotgun (WGS) entry which is preliminary data.</text>
</comment>
<reference evidence="7 8" key="1">
    <citation type="submission" date="2024-06" db="EMBL/GenBank/DDBJ databases">
        <title>A chromosome level genome sequence of Diviner's sage (Salvia divinorum).</title>
        <authorList>
            <person name="Ford S.A."/>
            <person name="Ro D.-K."/>
            <person name="Ness R.W."/>
            <person name="Phillips M.A."/>
        </authorList>
    </citation>
    <scope>NUCLEOTIDE SEQUENCE [LARGE SCALE GENOMIC DNA]</scope>
    <source>
        <strain evidence="7">SAF-2024a</strain>
        <tissue evidence="7">Leaf</tissue>
    </source>
</reference>
<dbReference type="PANTHER" id="PTHR31113:SF2">
    <property type="entry name" value="OS04G0423200 PROTEIN"/>
    <property type="match status" value="1"/>
</dbReference>
<proteinExistence type="inferred from homology"/>
<dbReference type="EMBL" id="JBEAFC010000014">
    <property type="protein sequence ID" value="KAL1533469.1"/>
    <property type="molecule type" value="Genomic_DNA"/>
</dbReference>
<gene>
    <name evidence="7" type="ORF">AAHA92_33348</name>
</gene>